<name>A0A5B7F3Q6_PORTR</name>
<keyword evidence="1" id="KW-0812">Transmembrane</keyword>
<keyword evidence="1" id="KW-0472">Membrane</keyword>
<dbReference type="AlphaFoldDB" id="A0A5B7F3Q6"/>
<dbReference type="EMBL" id="VSRR010004296">
    <property type="protein sequence ID" value="MPC39224.1"/>
    <property type="molecule type" value="Genomic_DNA"/>
</dbReference>
<reference evidence="2 3" key="1">
    <citation type="submission" date="2019-05" db="EMBL/GenBank/DDBJ databases">
        <title>Another draft genome of Portunus trituberculatus and its Hox gene families provides insights of decapod evolution.</title>
        <authorList>
            <person name="Jeong J.-H."/>
            <person name="Song I."/>
            <person name="Kim S."/>
            <person name="Choi T."/>
            <person name="Kim D."/>
            <person name="Ryu S."/>
            <person name="Kim W."/>
        </authorList>
    </citation>
    <scope>NUCLEOTIDE SEQUENCE [LARGE SCALE GENOMIC DNA]</scope>
    <source>
        <tissue evidence="2">Muscle</tissue>
    </source>
</reference>
<organism evidence="2 3">
    <name type="scientific">Portunus trituberculatus</name>
    <name type="common">Swimming crab</name>
    <name type="synonym">Neptunus trituberculatus</name>
    <dbReference type="NCBI Taxonomy" id="210409"/>
    <lineage>
        <taxon>Eukaryota</taxon>
        <taxon>Metazoa</taxon>
        <taxon>Ecdysozoa</taxon>
        <taxon>Arthropoda</taxon>
        <taxon>Crustacea</taxon>
        <taxon>Multicrustacea</taxon>
        <taxon>Malacostraca</taxon>
        <taxon>Eumalacostraca</taxon>
        <taxon>Eucarida</taxon>
        <taxon>Decapoda</taxon>
        <taxon>Pleocyemata</taxon>
        <taxon>Brachyura</taxon>
        <taxon>Eubrachyura</taxon>
        <taxon>Portunoidea</taxon>
        <taxon>Portunidae</taxon>
        <taxon>Portuninae</taxon>
        <taxon>Portunus</taxon>
    </lineage>
</organism>
<keyword evidence="3" id="KW-1185">Reference proteome</keyword>
<evidence type="ECO:0000313" key="3">
    <source>
        <dbReference type="Proteomes" id="UP000324222"/>
    </source>
</evidence>
<gene>
    <name evidence="2" type="ORF">E2C01_032752</name>
</gene>
<sequence length="108" mass="12223">MDCLVALRGSTAWVALSAYDWYIAGCRVFPTTVGELYDRQLVSSNAKTWENAVAMSGRYEMTVDWREPAVFPLQPSPSYLNTSLLYTSLLYTSLLYASLLYTILLYTL</sequence>
<dbReference type="Proteomes" id="UP000324222">
    <property type="component" value="Unassembled WGS sequence"/>
</dbReference>
<comment type="caution">
    <text evidence="2">The sequence shown here is derived from an EMBL/GenBank/DDBJ whole genome shotgun (WGS) entry which is preliminary data.</text>
</comment>
<protein>
    <submittedName>
        <fullName evidence="2">Uncharacterized protein</fullName>
    </submittedName>
</protein>
<accession>A0A5B7F3Q6</accession>
<keyword evidence="1" id="KW-1133">Transmembrane helix</keyword>
<evidence type="ECO:0000313" key="2">
    <source>
        <dbReference type="EMBL" id="MPC39224.1"/>
    </source>
</evidence>
<evidence type="ECO:0000256" key="1">
    <source>
        <dbReference type="SAM" id="Phobius"/>
    </source>
</evidence>
<proteinExistence type="predicted"/>
<feature type="transmembrane region" description="Helical" evidence="1">
    <location>
        <begin position="84"/>
        <end position="106"/>
    </location>
</feature>